<dbReference type="Proteomes" id="UP000183832">
    <property type="component" value="Unassembled WGS sequence"/>
</dbReference>
<evidence type="ECO:0000313" key="1">
    <source>
        <dbReference type="EMBL" id="CRK91033.1"/>
    </source>
</evidence>
<proteinExistence type="predicted"/>
<gene>
    <name evidence="1" type="ORF">CLUMA_CG004721</name>
</gene>
<reference evidence="1 2" key="1">
    <citation type="submission" date="2015-04" db="EMBL/GenBank/DDBJ databases">
        <authorList>
            <person name="Syromyatnikov M.Y."/>
            <person name="Popov V.N."/>
        </authorList>
    </citation>
    <scope>NUCLEOTIDE SEQUENCE [LARGE SCALE GENOMIC DNA]</scope>
</reference>
<name>A0A1J1HY16_9DIPT</name>
<dbReference type="AlphaFoldDB" id="A0A1J1HY16"/>
<organism evidence="1 2">
    <name type="scientific">Clunio marinus</name>
    <dbReference type="NCBI Taxonomy" id="568069"/>
    <lineage>
        <taxon>Eukaryota</taxon>
        <taxon>Metazoa</taxon>
        <taxon>Ecdysozoa</taxon>
        <taxon>Arthropoda</taxon>
        <taxon>Hexapoda</taxon>
        <taxon>Insecta</taxon>
        <taxon>Pterygota</taxon>
        <taxon>Neoptera</taxon>
        <taxon>Endopterygota</taxon>
        <taxon>Diptera</taxon>
        <taxon>Nematocera</taxon>
        <taxon>Chironomoidea</taxon>
        <taxon>Chironomidae</taxon>
        <taxon>Clunio</taxon>
    </lineage>
</organism>
<sequence>FRYLHTRTRFRKLFCKFKRTDDLELNKINSNMASEFFLTHDELESCVLEESKDNGTKQWVLCNSANAVEGKTNYTVVFLKKLSDLYKGIVGWSQSFRKKSKSGIMTSKWVCPHGDSISVRVHQADLKPKKGHSTSFTTKTECKDCKAQIAGRNGEVEDNVQVSKEDDGTPAAEKKRNEVLEILVKLRQGMNEIAKQTILGALDATLSYTSTDDKLECMINSIPLIAGQIQAFLLNERNTLLMKMEEEEALKQNQAQE</sequence>
<feature type="non-terminal residue" evidence="1">
    <location>
        <position position="1"/>
    </location>
</feature>
<keyword evidence="2" id="KW-1185">Reference proteome</keyword>
<evidence type="ECO:0000313" key="2">
    <source>
        <dbReference type="Proteomes" id="UP000183832"/>
    </source>
</evidence>
<protein>
    <submittedName>
        <fullName evidence="1">CLUMA_CG004721, isoform A</fullName>
    </submittedName>
</protein>
<dbReference type="EMBL" id="CVRI01000020">
    <property type="protein sequence ID" value="CRK91033.1"/>
    <property type="molecule type" value="Genomic_DNA"/>
</dbReference>
<accession>A0A1J1HY16</accession>